<comment type="similarity">
    <text evidence="1">Belongs to the short-chain dehydrogenases/reductases (SDR) family.</text>
</comment>
<dbReference type="PROSITE" id="PS00061">
    <property type="entry name" value="ADH_SHORT"/>
    <property type="match status" value="1"/>
</dbReference>
<dbReference type="GO" id="GO:0016616">
    <property type="term" value="F:oxidoreductase activity, acting on the CH-OH group of donors, NAD or NADP as acceptor"/>
    <property type="evidence" value="ECO:0007669"/>
    <property type="project" value="TreeGrafter"/>
</dbReference>
<dbReference type="AlphaFoldDB" id="A0A8J7M9D3"/>
<dbReference type="Pfam" id="PF13561">
    <property type="entry name" value="adh_short_C2"/>
    <property type="match status" value="1"/>
</dbReference>
<dbReference type="Gene3D" id="3.40.50.720">
    <property type="entry name" value="NAD(P)-binding Rossmann-like Domain"/>
    <property type="match status" value="1"/>
</dbReference>
<dbReference type="FunFam" id="3.40.50.720:FF:000084">
    <property type="entry name" value="Short-chain dehydrogenase reductase"/>
    <property type="match status" value="1"/>
</dbReference>
<dbReference type="InterPro" id="IPR020904">
    <property type="entry name" value="Sc_DH/Rdtase_CS"/>
</dbReference>
<reference evidence="2" key="1">
    <citation type="submission" date="2020-12" db="EMBL/GenBank/DDBJ databases">
        <title>Bacterial taxonomy.</title>
        <authorList>
            <person name="Pan X."/>
        </authorList>
    </citation>
    <scope>NUCLEOTIDE SEQUENCE</scope>
    <source>
        <strain evidence="2">M0105</strain>
    </source>
</reference>
<dbReference type="CDD" id="cd05233">
    <property type="entry name" value="SDR_c"/>
    <property type="match status" value="1"/>
</dbReference>
<dbReference type="SUPFAM" id="SSF51735">
    <property type="entry name" value="NAD(P)-binding Rossmann-fold domains"/>
    <property type="match status" value="1"/>
</dbReference>
<name>A0A8J7M9D3_9RHOB</name>
<comment type="caution">
    <text evidence="2">The sequence shown here is derived from an EMBL/GenBank/DDBJ whole genome shotgun (WGS) entry which is preliminary data.</text>
</comment>
<evidence type="ECO:0000256" key="1">
    <source>
        <dbReference type="ARBA" id="ARBA00006484"/>
    </source>
</evidence>
<proteinExistence type="inferred from homology"/>
<sequence>MTAPITLPAGHRVLITAGASGIGRAMAEAFADAGARIWVADIDREALAACPDSWQRCATDAADEAQVSAMFEEIGALWGGLDTLCANAGVAGPTARVEDMPLDGFRDCVRVNLEGAFLAAKYAAPMMKAQGSGAMVLTSSTAGLYGYPNRAPYCAAKWGVIGLMKTLAMELGPHGIRANAICPGAVEGPRMEGVVAREAAAKGMTPEAVRAGYAAGTSMRSWVTAGDVAQMAVFLASPAARLVSGQAIAVDGHTENPDPKV</sequence>
<accession>A0A8J7M9D3</accession>
<dbReference type="EMBL" id="JAEHHL010000010">
    <property type="protein sequence ID" value="MBK0400739.1"/>
    <property type="molecule type" value="Genomic_DNA"/>
</dbReference>
<gene>
    <name evidence="2" type="ORF">H0I76_16185</name>
</gene>
<dbReference type="PRINTS" id="PR00080">
    <property type="entry name" value="SDRFAMILY"/>
</dbReference>
<dbReference type="PRINTS" id="PR00081">
    <property type="entry name" value="GDHRDH"/>
</dbReference>
<organism evidence="2 3">
    <name type="scientific">Thermohalobaculum xanthum</name>
    <dbReference type="NCBI Taxonomy" id="2753746"/>
    <lineage>
        <taxon>Bacteria</taxon>
        <taxon>Pseudomonadati</taxon>
        <taxon>Pseudomonadota</taxon>
        <taxon>Alphaproteobacteria</taxon>
        <taxon>Rhodobacterales</taxon>
        <taxon>Paracoccaceae</taxon>
        <taxon>Thermohalobaculum</taxon>
    </lineage>
</organism>
<dbReference type="InterPro" id="IPR036291">
    <property type="entry name" value="NAD(P)-bd_dom_sf"/>
</dbReference>
<dbReference type="InterPro" id="IPR002347">
    <property type="entry name" value="SDR_fam"/>
</dbReference>
<dbReference type="RefSeq" id="WP_200612128.1">
    <property type="nucleotide sequence ID" value="NZ_JAEHHL010000010.1"/>
</dbReference>
<protein>
    <submittedName>
        <fullName evidence="2">SDR family oxidoreductase</fullName>
    </submittedName>
</protein>
<keyword evidence="3" id="KW-1185">Reference proteome</keyword>
<dbReference type="PANTHER" id="PTHR42760">
    <property type="entry name" value="SHORT-CHAIN DEHYDROGENASES/REDUCTASES FAMILY MEMBER"/>
    <property type="match status" value="1"/>
</dbReference>
<evidence type="ECO:0000313" key="3">
    <source>
        <dbReference type="Proteomes" id="UP000655420"/>
    </source>
</evidence>
<dbReference type="Proteomes" id="UP000655420">
    <property type="component" value="Unassembled WGS sequence"/>
</dbReference>
<evidence type="ECO:0000313" key="2">
    <source>
        <dbReference type="EMBL" id="MBK0400739.1"/>
    </source>
</evidence>